<dbReference type="WBParaSite" id="SMUV_0001011401-mRNA-1">
    <property type="protein sequence ID" value="SMUV_0001011401-mRNA-1"/>
    <property type="gene ID" value="SMUV_0001011401"/>
</dbReference>
<dbReference type="AlphaFoldDB" id="A0A0N5AYR4"/>
<dbReference type="Proteomes" id="UP000046393">
    <property type="component" value="Unplaced"/>
</dbReference>
<evidence type="ECO:0000259" key="1">
    <source>
        <dbReference type="Pfam" id="PF02520"/>
    </source>
</evidence>
<dbReference type="Pfam" id="PF02520">
    <property type="entry name" value="ANIS5_cation-bd"/>
    <property type="match status" value="1"/>
</dbReference>
<feature type="domain" description="SXP/RAL-2 family protein Ani s 5-like cation-binding" evidence="1">
    <location>
        <begin position="96"/>
        <end position="188"/>
    </location>
</feature>
<organism evidence="2 3">
    <name type="scientific">Syphacia muris</name>
    <dbReference type="NCBI Taxonomy" id="451379"/>
    <lineage>
        <taxon>Eukaryota</taxon>
        <taxon>Metazoa</taxon>
        <taxon>Ecdysozoa</taxon>
        <taxon>Nematoda</taxon>
        <taxon>Chromadorea</taxon>
        <taxon>Rhabditida</taxon>
        <taxon>Spirurina</taxon>
        <taxon>Oxyuridomorpha</taxon>
        <taxon>Oxyuroidea</taxon>
        <taxon>Oxyuridae</taxon>
        <taxon>Syphacia</taxon>
    </lineage>
</organism>
<protein>
    <submittedName>
        <fullName evidence="3">DUF148 domain-containing protein</fullName>
    </submittedName>
</protein>
<reference evidence="3" key="1">
    <citation type="submission" date="2017-02" db="UniProtKB">
        <authorList>
            <consortium name="WormBaseParasite"/>
        </authorList>
    </citation>
    <scope>IDENTIFICATION</scope>
</reference>
<proteinExistence type="predicted"/>
<evidence type="ECO:0000313" key="2">
    <source>
        <dbReference type="Proteomes" id="UP000046393"/>
    </source>
</evidence>
<sequence length="203" mass="23471">MFQNNVLSIGLIILGLIVTDSYANSIFLRHSSDHDDPSSNISPQQLLEHWHPRQLFRSQLLLSRTRRMISEDSEDVTTSLLSEMLKDNETLSDSLRAIISNRSLTKRELAAKLKEWASEQNSTFNELFQKYLEKVMSWTTEFRSKVAAATSLSPEAREALNEIAENSENLDQSYDQQTAKNAEILERQPGKVQFEIYQFYMQY</sequence>
<evidence type="ECO:0000313" key="3">
    <source>
        <dbReference type="WBParaSite" id="SMUV_0001011401-mRNA-1"/>
    </source>
</evidence>
<keyword evidence="2" id="KW-1185">Reference proteome</keyword>
<dbReference type="InterPro" id="IPR003677">
    <property type="entry name" value="ANIS5_cation-bd"/>
</dbReference>
<name>A0A0N5AYR4_9BILA</name>
<accession>A0A0N5AYR4</accession>